<name>A0A3G5ADC0_9VIRU</name>
<proteinExistence type="predicted"/>
<organism evidence="1">
    <name type="scientific">Satyrvirus sp</name>
    <dbReference type="NCBI Taxonomy" id="2487771"/>
    <lineage>
        <taxon>Viruses</taxon>
        <taxon>Varidnaviria</taxon>
        <taxon>Bamfordvirae</taxon>
        <taxon>Nucleocytoviricota</taxon>
        <taxon>Megaviricetes</taxon>
        <taxon>Imitervirales</taxon>
        <taxon>Mimiviridae</taxon>
        <taxon>Megamimivirinae</taxon>
    </lineage>
</organism>
<accession>A0A3G5ADC0</accession>
<protein>
    <submittedName>
        <fullName evidence="1">Uncharacterized protein</fullName>
    </submittedName>
</protein>
<sequence>MSDTNNIGNLIVNNTNAVDDNNDPMFIVKTLSGEDIKMRFVRKITTNIIEEAIIDTNDCDKFN</sequence>
<gene>
    <name evidence="1" type="ORF">Satyrvirus6_2</name>
</gene>
<dbReference type="EMBL" id="MK072442">
    <property type="protein sequence ID" value="AYV85170.1"/>
    <property type="molecule type" value="Genomic_DNA"/>
</dbReference>
<evidence type="ECO:0000313" key="1">
    <source>
        <dbReference type="EMBL" id="AYV85170.1"/>
    </source>
</evidence>
<reference evidence="1" key="1">
    <citation type="submission" date="2018-10" db="EMBL/GenBank/DDBJ databases">
        <title>Hidden diversity of soil giant viruses.</title>
        <authorList>
            <person name="Schulz F."/>
            <person name="Alteio L."/>
            <person name="Goudeau D."/>
            <person name="Ryan E.M."/>
            <person name="Malmstrom R.R."/>
            <person name="Blanchard J."/>
            <person name="Woyke T."/>
        </authorList>
    </citation>
    <scope>NUCLEOTIDE SEQUENCE</scope>
    <source>
        <strain evidence="1">SAV1</strain>
    </source>
</reference>